<evidence type="ECO:0000313" key="18">
    <source>
        <dbReference type="Proteomes" id="UP000585474"/>
    </source>
</evidence>
<feature type="transmembrane region" description="Helical" evidence="15">
    <location>
        <begin position="85"/>
        <end position="103"/>
    </location>
</feature>
<feature type="region of interest" description="Disordered" evidence="14">
    <location>
        <begin position="449"/>
        <end position="470"/>
    </location>
</feature>
<feature type="transmembrane region" description="Helical" evidence="15">
    <location>
        <begin position="209"/>
        <end position="231"/>
    </location>
</feature>
<dbReference type="OrthoDB" id="543408at2759"/>
<accession>A0A7J0D6J7</accession>
<keyword evidence="10 15" id="KW-0472">Membrane</keyword>
<keyword evidence="5" id="KW-0934">Plastid</keyword>
<evidence type="ECO:0000256" key="15">
    <source>
        <dbReference type="SAM" id="Phobius"/>
    </source>
</evidence>
<dbReference type="InterPro" id="IPR001750">
    <property type="entry name" value="ND/Mrp_TM"/>
</dbReference>
<keyword evidence="8 15" id="KW-1133">Transmembrane helix</keyword>
<comment type="subcellular location">
    <subcellularLocation>
        <location evidence="1">Membrane</location>
        <topology evidence="1">Multi-pass membrane protein</topology>
    </subcellularLocation>
    <subcellularLocation>
        <location evidence="2">Plastid</location>
        <location evidence="2">Chloroplast thylakoid membrane</location>
    </subcellularLocation>
</comment>
<evidence type="ECO:0000256" key="2">
    <source>
        <dbReference type="ARBA" id="ARBA00004334"/>
    </source>
</evidence>
<keyword evidence="7" id="KW-1278">Translocase</keyword>
<name>A0A7J0D6J7_9ERIC</name>
<evidence type="ECO:0000313" key="17">
    <source>
        <dbReference type="EMBL" id="GFS28375.1"/>
    </source>
</evidence>
<comment type="catalytic activity">
    <reaction evidence="11">
        <text>a plastoquinone + NADPH + (n+1) H(+)(in) = a plastoquinol + NADP(+) + n H(+)(out)</text>
        <dbReference type="Rhea" id="RHEA:42612"/>
        <dbReference type="Rhea" id="RHEA-COMP:9561"/>
        <dbReference type="Rhea" id="RHEA-COMP:9562"/>
        <dbReference type="ChEBI" id="CHEBI:15378"/>
        <dbReference type="ChEBI" id="CHEBI:17757"/>
        <dbReference type="ChEBI" id="CHEBI:57783"/>
        <dbReference type="ChEBI" id="CHEBI:58349"/>
        <dbReference type="ChEBI" id="CHEBI:62192"/>
    </reaction>
</comment>
<comment type="catalytic activity">
    <reaction evidence="12">
        <text>a plastoquinone + NADH + (n+1) H(+)(in) = a plastoquinol + NAD(+) + n H(+)(out)</text>
        <dbReference type="Rhea" id="RHEA:42608"/>
        <dbReference type="Rhea" id="RHEA-COMP:9561"/>
        <dbReference type="Rhea" id="RHEA-COMP:9562"/>
        <dbReference type="ChEBI" id="CHEBI:15378"/>
        <dbReference type="ChEBI" id="CHEBI:17757"/>
        <dbReference type="ChEBI" id="CHEBI:57540"/>
        <dbReference type="ChEBI" id="CHEBI:57945"/>
        <dbReference type="ChEBI" id="CHEBI:62192"/>
    </reaction>
</comment>
<dbReference type="EMBL" id="BJWL01000041">
    <property type="protein sequence ID" value="GFS28375.1"/>
    <property type="molecule type" value="Genomic_DNA"/>
</dbReference>
<feature type="compositionally biased region" description="Polar residues" evidence="14">
    <location>
        <begin position="997"/>
        <end position="1016"/>
    </location>
</feature>
<comment type="caution">
    <text evidence="17">The sequence shown here is derived from an EMBL/GenBank/DDBJ whole genome shotgun (WGS) entry which is preliminary data.</text>
</comment>
<dbReference type="PRINTS" id="PR01434">
    <property type="entry name" value="NADHDHGNASE5"/>
</dbReference>
<evidence type="ECO:0000256" key="4">
    <source>
        <dbReference type="ARBA" id="ARBA00022448"/>
    </source>
</evidence>
<feature type="region of interest" description="Disordered" evidence="14">
    <location>
        <begin position="719"/>
        <end position="753"/>
    </location>
</feature>
<keyword evidence="13" id="KW-0479">Metal-binding</keyword>
<dbReference type="GO" id="GO:0009535">
    <property type="term" value="C:chloroplast thylakoid membrane"/>
    <property type="evidence" value="ECO:0007669"/>
    <property type="project" value="UniProtKB-SubCell"/>
</dbReference>
<keyword evidence="13" id="KW-0863">Zinc-finger</keyword>
<gene>
    <name evidence="17" type="ORF">Acr_00g0001390</name>
</gene>
<dbReference type="GO" id="GO:0015990">
    <property type="term" value="P:electron transport coupled proton transport"/>
    <property type="evidence" value="ECO:0007669"/>
    <property type="project" value="TreeGrafter"/>
</dbReference>
<keyword evidence="9" id="KW-0520">NAD</keyword>
<keyword evidence="6 15" id="KW-0812">Transmembrane</keyword>
<evidence type="ECO:0000256" key="12">
    <source>
        <dbReference type="ARBA" id="ARBA00048026"/>
    </source>
</evidence>
<dbReference type="PANTHER" id="PTHR42829">
    <property type="entry name" value="NADH-UBIQUINONE OXIDOREDUCTASE CHAIN 5"/>
    <property type="match status" value="1"/>
</dbReference>
<evidence type="ECO:0000256" key="5">
    <source>
        <dbReference type="ARBA" id="ARBA00022640"/>
    </source>
</evidence>
<dbReference type="Proteomes" id="UP000585474">
    <property type="component" value="Unassembled WGS sequence"/>
</dbReference>
<evidence type="ECO:0000256" key="14">
    <source>
        <dbReference type="SAM" id="MobiDB-lite"/>
    </source>
</evidence>
<proteinExistence type="inferred from homology"/>
<sequence length="1115" mass="124373">MPVNRVGDFGLAPGISGCFTLFQTVDFSTIFACASAPRNSWISRNMRLNAITLICILLLIGAVGKSAQIGSHTWSPDAMEGPTPVSALIHAATMVTAGVFMIARCSPLFEYPPTALIVITFAGATTSFLAATTGILQNDLKRVIAYSTCSQLGYMIFACGISNYSVSVFHLMNHAFFKALLFLSAGSVIHAMSDEQDMRKMGFQTSFPFTYAMMLMGSLSLIGFPFLTGFYSKDVILELAYTKYTISGNFAFWHPGLRSRAPSLRGREENGSSLVIEGRAMLVLRVRICYLATIKGMPLSPVREGGGGVSYRPILDPAVHDAELPNMNTGKVKVGLHSSIRAGLRMLLVQRVKEADQEPIALGHHSFKSSPQPMIWYMVGLQLRRILHIQGRHSTKGFGADEDKDVLLFGIDYYHSTADVEMTKPCHASGPIFLFKNKKGTEPRLMTKGESETYNDTTPRTIHPGHKAGKSDTKEIFPYWTPIQYSILKRPKKEKRRMRPSSFFNEPHPGSFFRSVVGSPVRKLKVRRRREDWKAGVSQPCFCSPFISTRSDCPIVPKPLLTLPVRHSVHSAYRAKAFRNRPSIERWNQKHNGKWEIGLELRSQDWELRRFKRKPVKSFTSAYQAESDPKEKEPLSPFYQFSYHKRSRLRRWVSGNDEIDVVQDGEELLTLVWSEGEADGGSCTLAGRDLVSTGFRVWGKMRSPVASCFRDRGRKKDFGQLHPQERALSQVPTDGQKGLPYPPMGKEGRARTDWLFPRVGREDQRWEERGTKASIGKELKRTLLEERQWLMCSAFPNKENLYRSVLPSLDYGQTIHPISSVTGTFEGWLTGRDAMLTSDRGDRVDGLTVVERGFRSPFFPSLVFPANPWKEPVCASPPFFPHWWVWEPLLTIRGNLRQSSLLWVELAEVFLPSPISKARSNGGAHLSPLYYYAFPLSQPALPESAALAAKGILDSQKGMKATNRKKERPKCNHCGREGHTMERCFKLQGFPPGSRNPKPNSKTSAHQVSSSESAGSTISFPFTPDQCQQLLSILNNVAKTPSMAHQVELVEPGEPGAYQSYNKRGAQTNQFSATKEKEKGDPVFSTIGLEGSAISYVIASFLDTALAFASSRPGG</sequence>
<dbReference type="GO" id="GO:0008137">
    <property type="term" value="F:NADH dehydrogenase (ubiquinone) activity"/>
    <property type="evidence" value="ECO:0007669"/>
    <property type="project" value="InterPro"/>
</dbReference>
<evidence type="ECO:0000256" key="11">
    <source>
        <dbReference type="ARBA" id="ARBA00047726"/>
    </source>
</evidence>
<feature type="domain" description="CCHC-type" evidence="16">
    <location>
        <begin position="970"/>
        <end position="984"/>
    </location>
</feature>
<keyword evidence="4" id="KW-0813">Transport</keyword>
<evidence type="ECO:0000256" key="7">
    <source>
        <dbReference type="ARBA" id="ARBA00022967"/>
    </source>
</evidence>
<feature type="region of interest" description="Disordered" evidence="14">
    <location>
        <begin position="986"/>
        <end position="1016"/>
    </location>
</feature>
<evidence type="ECO:0000256" key="6">
    <source>
        <dbReference type="ARBA" id="ARBA00022692"/>
    </source>
</evidence>
<evidence type="ECO:0000256" key="8">
    <source>
        <dbReference type="ARBA" id="ARBA00022989"/>
    </source>
</evidence>
<evidence type="ECO:0000256" key="13">
    <source>
        <dbReference type="PROSITE-ProRule" id="PRU00047"/>
    </source>
</evidence>
<dbReference type="PROSITE" id="PS50158">
    <property type="entry name" value="ZF_CCHC"/>
    <property type="match status" value="1"/>
</dbReference>
<organism evidence="17 18">
    <name type="scientific">Actinidia rufa</name>
    <dbReference type="NCBI Taxonomy" id="165716"/>
    <lineage>
        <taxon>Eukaryota</taxon>
        <taxon>Viridiplantae</taxon>
        <taxon>Streptophyta</taxon>
        <taxon>Embryophyta</taxon>
        <taxon>Tracheophyta</taxon>
        <taxon>Spermatophyta</taxon>
        <taxon>Magnoliopsida</taxon>
        <taxon>eudicotyledons</taxon>
        <taxon>Gunneridae</taxon>
        <taxon>Pentapetalae</taxon>
        <taxon>asterids</taxon>
        <taxon>Ericales</taxon>
        <taxon>Actinidiaceae</taxon>
        <taxon>Actinidia</taxon>
    </lineage>
</organism>
<evidence type="ECO:0000256" key="10">
    <source>
        <dbReference type="ARBA" id="ARBA00023136"/>
    </source>
</evidence>
<dbReference type="AlphaFoldDB" id="A0A7J0D6J7"/>
<dbReference type="Pfam" id="PF00361">
    <property type="entry name" value="Proton_antipo_M"/>
    <property type="match status" value="1"/>
</dbReference>
<protein>
    <recommendedName>
        <fullName evidence="16">CCHC-type domain-containing protein</fullName>
    </recommendedName>
</protein>
<reference evidence="18" key="1">
    <citation type="submission" date="2019-07" db="EMBL/GenBank/DDBJ databases">
        <title>De Novo Assembly of kiwifruit Actinidia rufa.</title>
        <authorList>
            <person name="Sugita-Konishi S."/>
            <person name="Sato K."/>
            <person name="Mori E."/>
            <person name="Abe Y."/>
            <person name="Kisaki G."/>
            <person name="Hamano K."/>
            <person name="Suezawa K."/>
            <person name="Otani M."/>
            <person name="Fukuda T."/>
            <person name="Manabe T."/>
            <person name="Gomi K."/>
            <person name="Tabuchi M."/>
            <person name="Akimitsu K."/>
            <person name="Kataoka I."/>
        </authorList>
    </citation>
    <scope>NUCLEOTIDE SEQUENCE [LARGE SCALE GENOMIC DNA]</scope>
    <source>
        <strain evidence="18">cv. Fuchu</strain>
    </source>
</reference>
<evidence type="ECO:0000259" key="16">
    <source>
        <dbReference type="PROSITE" id="PS50158"/>
    </source>
</evidence>
<dbReference type="GO" id="GO:0042773">
    <property type="term" value="P:ATP synthesis coupled electron transport"/>
    <property type="evidence" value="ECO:0007669"/>
    <property type="project" value="InterPro"/>
</dbReference>
<keyword evidence="13" id="KW-0862">Zinc</keyword>
<feature type="transmembrane region" description="Helical" evidence="15">
    <location>
        <begin position="46"/>
        <end position="64"/>
    </location>
</feature>
<dbReference type="GO" id="GO:0008270">
    <property type="term" value="F:zinc ion binding"/>
    <property type="evidence" value="ECO:0007669"/>
    <property type="project" value="UniProtKB-KW"/>
</dbReference>
<dbReference type="InterPro" id="IPR001878">
    <property type="entry name" value="Znf_CCHC"/>
</dbReference>
<feature type="transmembrane region" description="Helical" evidence="15">
    <location>
        <begin position="143"/>
        <end position="165"/>
    </location>
</feature>
<comment type="similarity">
    <text evidence="3">Belongs to the complex I subunit 5 family.</text>
</comment>
<dbReference type="InterPro" id="IPR003945">
    <property type="entry name" value="NU5C-like"/>
</dbReference>
<evidence type="ECO:0000256" key="9">
    <source>
        <dbReference type="ARBA" id="ARBA00023027"/>
    </source>
</evidence>
<dbReference type="GO" id="GO:0003954">
    <property type="term" value="F:NADH dehydrogenase activity"/>
    <property type="evidence" value="ECO:0007669"/>
    <property type="project" value="TreeGrafter"/>
</dbReference>
<dbReference type="GO" id="GO:0003676">
    <property type="term" value="F:nucleic acid binding"/>
    <property type="evidence" value="ECO:0007669"/>
    <property type="project" value="InterPro"/>
</dbReference>
<evidence type="ECO:0000256" key="3">
    <source>
        <dbReference type="ARBA" id="ARBA00008200"/>
    </source>
</evidence>
<feature type="transmembrane region" description="Helical" evidence="15">
    <location>
        <begin position="115"/>
        <end position="136"/>
    </location>
</feature>
<keyword evidence="18" id="KW-1185">Reference proteome</keyword>
<dbReference type="PANTHER" id="PTHR42829:SF2">
    <property type="entry name" value="NADH-UBIQUINONE OXIDOREDUCTASE CHAIN 5"/>
    <property type="match status" value="1"/>
</dbReference>
<evidence type="ECO:0000256" key="1">
    <source>
        <dbReference type="ARBA" id="ARBA00004141"/>
    </source>
</evidence>